<dbReference type="Proteomes" id="UP000717328">
    <property type="component" value="Unassembled WGS sequence"/>
</dbReference>
<comment type="caution">
    <text evidence="2">The sequence shown here is derived from an EMBL/GenBank/DDBJ whole genome shotgun (WGS) entry which is preliminary data.</text>
</comment>
<accession>A0A9P7GK58</accession>
<sequence>MPEIALSNNYNPDAVKDQKAFIAALGPYRNLVLRKDRQEFEDRLENYWFIRWPLKLQDFEDADFLYHRMGQIKENNQAHDYEGGDFKKTYKPLSWVNEMDEYTPNDEPPTSSAHTREEIHTQYDRNDGPLVKTLLTFQRDVSSIAPTSTTYGSEPPDLMPVETDKDDEDDLEHEEYTYEAIGLGNLGPHPKHKHQ</sequence>
<gene>
    <name evidence="2" type="ORF">H0H81_009340</name>
</gene>
<keyword evidence="3" id="KW-1185">Reference proteome</keyword>
<organism evidence="2 3">
    <name type="scientific">Sphagnurus paluster</name>
    <dbReference type="NCBI Taxonomy" id="117069"/>
    <lineage>
        <taxon>Eukaryota</taxon>
        <taxon>Fungi</taxon>
        <taxon>Dikarya</taxon>
        <taxon>Basidiomycota</taxon>
        <taxon>Agaricomycotina</taxon>
        <taxon>Agaricomycetes</taxon>
        <taxon>Agaricomycetidae</taxon>
        <taxon>Agaricales</taxon>
        <taxon>Tricholomatineae</taxon>
        <taxon>Lyophyllaceae</taxon>
        <taxon>Sphagnurus</taxon>
    </lineage>
</organism>
<feature type="compositionally biased region" description="Acidic residues" evidence="1">
    <location>
        <begin position="164"/>
        <end position="173"/>
    </location>
</feature>
<protein>
    <submittedName>
        <fullName evidence="2">Uncharacterized protein</fullName>
    </submittedName>
</protein>
<evidence type="ECO:0000256" key="1">
    <source>
        <dbReference type="SAM" id="MobiDB-lite"/>
    </source>
</evidence>
<name>A0A9P7GK58_9AGAR</name>
<reference evidence="2" key="1">
    <citation type="submission" date="2021-02" db="EMBL/GenBank/DDBJ databases">
        <authorList>
            <person name="Nieuwenhuis M."/>
            <person name="Van De Peppel L.J.J."/>
        </authorList>
    </citation>
    <scope>NUCLEOTIDE SEQUENCE</scope>
    <source>
        <strain evidence="2">D49</strain>
    </source>
</reference>
<evidence type="ECO:0000313" key="2">
    <source>
        <dbReference type="EMBL" id="KAG5651244.1"/>
    </source>
</evidence>
<feature type="region of interest" description="Disordered" evidence="1">
    <location>
        <begin position="145"/>
        <end position="174"/>
    </location>
</feature>
<proteinExistence type="predicted"/>
<evidence type="ECO:0000313" key="3">
    <source>
        <dbReference type="Proteomes" id="UP000717328"/>
    </source>
</evidence>
<dbReference type="OrthoDB" id="3103485at2759"/>
<dbReference type="EMBL" id="JABCKI010000272">
    <property type="protein sequence ID" value="KAG5651244.1"/>
    <property type="molecule type" value="Genomic_DNA"/>
</dbReference>
<dbReference type="AlphaFoldDB" id="A0A9P7GK58"/>
<reference evidence="2" key="2">
    <citation type="submission" date="2021-10" db="EMBL/GenBank/DDBJ databases">
        <title>Phylogenomics reveals ancestral predisposition of the termite-cultivated fungus Termitomyces towards a domesticated lifestyle.</title>
        <authorList>
            <person name="Auxier B."/>
            <person name="Grum-Grzhimaylo A."/>
            <person name="Cardenas M.E."/>
            <person name="Lodge J.D."/>
            <person name="Laessoe T."/>
            <person name="Pedersen O."/>
            <person name="Smith M.E."/>
            <person name="Kuyper T.W."/>
            <person name="Franco-Molano E.A."/>
            <person name="Baroni T.J."/>
            <person name="Aanen D.K."/>
        </authorList>
    </citation>
    <scope>NUCLEOTIDE SEQUENCE</scope>
    <source>
        <strain evidence="2">D49</strain>
    </source>
</reference>